<dbReference type="AlphaFoldDB" id="A0A7S9HET9"/>
<reference evidence="2 3" key="1">
    <citation type="submission" date="2020-11" db="EMBL/GenBank/DDBJ databases">
        <title>Complete genome sequence for Salinimonas sp. strain G2-b.</title>
        <authorList>
            <person name="Park S.-J."/>
        </authorList>
    </citation>
    <scope>NUCLEOTIDE SEQUENCE [LARGE SCALE GENOMIC DNA]</scope>
    <source>
        <strain evidence="2 3">G2-b</strain>
    </source>
</reference>
<protein>
    <submittedName>
        <fullName evidence="2">Polysaccharide pyruvyl transferase family protein</fullName>
    </submittedName>
</protein>
<dbReference type="KEGG" id="smaa:IT774_12430"/>
<dbReference type="Gene3D" id="3.20.20.70">
    <property type="entry name" value="Aldolase class I"/>
    <property type="match status" value="1"/>
</dbReference>
<dbReference type="EMBL" id="CP064795">
    <property type="protein sequence ID" value="QPG07222.1"/>
    <property type="molecule type" value="Genomic_DNA"/>
</dbReference>
<dbReference type="PANTHER" id="PTHR11228:SF7">
    <property type="entry name" value="PQQA PEPTIDE CYCLASE"/>
    <property type="match status" value="1"/>
</dbReference>
<dbReference type="InterPro" id="IPR058240">
    <property type="entry name" value="rSAM_sf"/>
</dbReference>
<dbReference type="InterPro" id="IPR050377">
    <property type="entry name" value="Radical_SAM_PqqE_MftC-like"/>
</dbReference>
<dbReference type="SUPFAM" id="SSF102114">
    <property type="entry name" value="Radical SAM enzymes"/>
    <property type="match status" value="1"/>
</dbReference>
<gene>
    <name evidence="2" type="ORF">IT774_12430</name>
</gene>
<proteinExistence type="predicted"/>
<dbReference type="InterPro" id="IPR013785">
    <property type="entry name" value="Aldolase_TIM"/>
</dbReference>
<evidence type="ECO:0000313" key="2">
    <source>
        <dbReference type="EMBL" id="QPG07222.1"/>
    </source>
</evidence>
<dbReference type="CDD" id="cd01335">
    <property type="entry name" value="Radical_SAM"/>
    <property type="match status" value="1"/>
</dbReference>
<dbReference type="Pfam" id="PF04230">
    <property type="entry name" value="PS_pyruv_trans"/>
    <property type="match status" value="1"/>
</dbReference>
<dbReference type="PANTHER" id="PTHR11228">
    <property type="entry name" value="RADICAL SAM DOMAIN PROTEIN"/>
    <property type="match status" value="1"/>
</dbReference>
<evidence type="ECO:0000313" key="3">
    <source>
        <dbReference type="Proteomes" id="UP000595095"/>
    </source>
</evidence>
<sequence length="672" mass="76370">MCNIWKNENEVEITPEGLGKLLADPLYSELAHVGVTGGEPTLREDIIEVYEQLILSLPALKGLSIITNAIEENTVKQRISQINELCLHHGVPFSAMVSIDGYKKTHDRIRGIKNNFESAYNVYTYLNEELKVPTTFGCTISKKNVWEVDDLLYFAQKNNMRGRFRVAEFINRLYNEDRDNVIRNFTEDETYHLVLFFEKLKQNYENSNSVKRTYTSIQNMLLGGERLIGCPYHNDGIVVGSKGQINYCAPKSNDIGNGQHESSLALYRKKFHQKEAIVQKDCKNCIHDYHAPITYNEKKRELNDFLNLRTLRTENADLLALYSNSMSAIPIPSGKKRVFIVGWYGTETVGDKAILGGIVQAYETAYGSTLDLVIGSLYPFVTQKTCKELNINATVVSTKTYDLLRYAKSADEVVMGGGPLMDLNELYVPLIAFKVAKINNIKTVIQGCGLGPLHKDRFKRAVKNLLELATVINLRDSASVKQASTMGFSNASLSGDFARPYIKQNFIEQNSAQSANVIRCFLREWTYEYSRHLSIEEFQTEKKKLEAGIAQLIREKAEQTGCSNIRLEHMHNFVVGNDDRDFSRYFIETYFSNEQDLNISFNPKLATVENIVSAMQNATHNICMRFHSVLFAQTLKLPFTAIDYTRGGKIQFYLEDCNQMDSMIPPLQLIKS</sequence>
<dbReference type="GO" id="GO:0016740">
    <property type="term" value="F:transferase activity"/>
    <property type="evidence" value="ECO:0007669"/>
    <property type="project" value="UniProtKB-KW"/>
</dbReference>
<keyword evidence="2" id="KW-0808">Transferase</keyword>
<accession>A0A7S9HET9</accession>
<dbReference type="InterPro" id="IPR007345">
    <property type="entry name" value="Polysacch_pyruvyl_Trfase"/>
</dbReference>
<dbReference type="Proteomes" id="UP000595095">
    <property type="component" value="Chromosome"/>
</dbReference>
<keyword evidence="3" id="KW-1185">Reference proteome</keyword>
<evidence type="ECO:0000259" key="1">
    <source>
        <dbReference type="Pfam" id="PF04230"/>
    </source>
</evidence>
<name>A0A7S9HET9_9ALTE</name>
<feature type="domain" description="Polysaccharide pyruvyl transferase" evidence="1">
    <location>
        <begin position="382"/>
        <end position="644"/>
    </location>
</feature>
<organism evidence="2 3">
    <name type="scientific">Salinimonas marina</name>
    <dbReference type="NCBI Taxonomy" id="2785918"/>
    <lineage>
        <taxon>Bacteria</taxon>
        <taxon>Pseudomonadati</taxon>
        <taxon>Pseudomonadota</taxon>
        <taxon>Gammaproteobacteria</taxon>
        <taxon>Alteromonadales</taxon>
        <taxon>Alteromonadaceae</taxon>
        <taxon>Alteromonas/Salinimonas group</taxon>
        <taxon>Salinimonas</taxon>
    </lineage>
</organism>